<dbReference type="InterPro" id="IPR003148">
    <property type="entry name" value="RCK_N"/>
</dbReference>
<feature type="domain" description="RCK N-terminal" evidence="1">
    <location>
        <begin position="1"/>
        <end position="54"/>
    </location>
</feature>
<feature type="domain" description="RCK C-terminal" evidence="2">
    <location>
        <begin position="78"/>
        <end position="160"/>
    </location>
</feature>
<dbReference type="InterPro" id="IPR050721">
    <property type="entry name" value="Trk_Ktr_HKT_K-transport"/>
</dbReference>
<dbReference type="PANTHER" id="PTHR43833">
    <property type="entry name" value="POTASSIUM CHANNEL PROTEIN 2-RELATED-RELATED"/>
    <property type="match status" value="1"/>
</dbReference>
<dbReference type="Gene3D" id="3.40.50.720">
    <property type="entry name" value="NAD(P)-binding Rossmann-like Domain"/>
    <property type="match status" value="1"/>
</dbReference>
<dbReference type="GO" id="GO:0008324">
    <property type="term" value="F:monoatomic cation transmembrane transporter activity"/>
    <property type="evidence" value="ECO:0007669"/>
    <property type="project" value="InterPro"/>
</dbReference>
<dbReference type="KEGG" id="dtp:JZK55_11490"/>
<dbReference type="PANTHER" id="PTHR43833:SF9">
    <property type="entry name" value="POTASSIUM CHANNEL PROTEIN YUGO-RELATED"/>
    <property type="match status" value="1"/>
</dbReference>
<gene>
    <name evidence="3" type="ORF">JZK55_11490</name>
</gene>
<dbReference type="InterPro" id="IPR036721">
    <property type="entry name" value="RCK_C_sf"/>
</dbReference>
<dbReference type="InterPro" id="IPR006037">
    <property type="entry name" value="RCK_C"/>
</dbReference>
<evidence type="ECO:0000313" key="3">
    <source>
        <dbReference type="EMBL" id="BCB96227.1"/>
    </source>
</evidence>
<evidence type="ECO:0000259" key="2">
    <source>
        <dbReference type="PROSITE" id="PS51202"/>
    </source>
</evidence>
<reference evidence="3 4" key="1">
    <citation type="submission" date="2020-03" db="EMBL/GenBank/DDBJ databases">
        <title>Complete genome sequences of two sulfur-disproportionating bacterial strains T55J and Mzg5.</title>
        <authorList>
            <person name="Umezawa K."/>
            <person name="Kojima H."/>
            <person name="Kato Y."/>
            <person name="Fukui M."/>
        </authorList>
    </citation>
    <scope>NUCLEOTIDE SEQUENCE [LARGE SCALE GENOMIC DNA]</scope>
    <source>
        <strain evidence="3 4">T55J</strain>
    </source>
</reference>
<dbReference type="Proteomes" id="UP000516360">
    <property type="component" value="Chromosome"/>
</dbReference>
<dbReference type="SUPFAM" id="SSF51735">
    <property type="entry name" value="NAD(P)-binding Rossmann-fold domains"/>
    <property type="match status" value="1"/>
</dbReference>
<dbReference type="AlphaFoldDB" id="A0A7G1H3C1"/>
<name>A0A7G1H3C1_9BACT</name>
<keyword evidence="4" id="KW-1185">Reference proteome</keyword>
<proteinExistence type="predicted"/>
<organism evidence="3 4">
    <name type="scientific">Dissulfurispira thermophila</name>
    <dbReference type="NCBI Taxonomy" id="2715679"/>
    <lineage>
        <taxon>Bacteria</taxon>
        <taxon>Pseudomonadati</taxon>
        <taxon>Nitrospirota</taxon>
        <taxon>Thermodesulfovibrionia</taxon>
        <taxon>Thermodesulfovibrionales</taxon>
        <taxon>Dissulfurispiraceae</taxon>
        <taxon>Dissulfurispira</taxon>
    </lineage>
</organism>
<accession>A0A7G1H3C1</accession>
<evidence type="ECO:0000259" key="1">
    <source>
        <dbReference type="PROSITE" id="PS51201"/>
    </source>
</evidence>
<dbReference type="SUPFAM" id="SSF116726">
    <property type="entry name" value="TrkA C-terminal domain-like"/>
    <property type="match status" value="1"/>
</dbReference>
<dbReference type="Pfam" id="PF02080">
    <property type="entry name" value="TrkA_C"/>
    <property type="match status" value="1"/>
</dbReference>
<sequence>MEAKGLFAVSGDDNQNLVISLTAKQLNPNIRVVARCHDLKNMEKMKKAGADAVVSPTFIGGLRMASEMVRPTVVSFLDIMLRDKEKNLRVEEIPVPESIIGKTIANLQLDKYPNVLLLAVRTKDNWIFNPPEDYLIKPENVLIFMSTPQERQELERIFSTT</sequence>
<dbReference type="PROSITE" id="PS51201">
    <property type="entry name" value="RCK_N"/>
    <property type="match status" value="1"/>
</dbReference>
<dbReference type="PROSITE" id="PS51202">
    <property type="entry name" value="RCK_C"/>
    <property type="match status" value="1"/>
</dbReference>
<dbReference type="EMBL" id="AP022873">
    <property type="protein sequence ID" value="BCB96227.1"/>
    <property type="molecule type" value="Genomic_DNA"/>
</dbReference>
<protein>
    <submittedName>
        <fullName evidence="3">Uncharacterized protein</fullName>
    </submittedName>
</protein>
<dbReference type="Gene3D" id="3.30.70.1450">
    <property type="entry name" value="Regulator of K+ conductance, C-terminal domain"/>
    <property type="match status" value="1"/>
</dbReference>
<dbReference type="GO" id="GO:0006813">
    <property type="term" value="P:potassium ion transport"/>
    <property type="evidence" value="ECO:0007669"/>
    <property type="project" value="InterPro"/>
</dbReference>
<dbReference type="Pfam" id="PF02254">
    <property type="entry name" value="TrkA_N"/>
    <property type="match status" value="1"/>
</dbReference>
<dbReference type="InterPro" id="IPR036291">
    <property type="entry name" value="NAD(P)-bd_dom_sf"/>
</dbReference>
<evidence type="ECO:0000313" key="4">
    <source>
        <dbReference type="Proteomes" id="UP000516360"/>
    </source>
</evidence>